<accession>A0ABT7AGG8</accession>
<keyword evidence="1" id="KW-0966">Cell projection</keyword>
<name>A0ABT7AGG8_9HYPH</name>
<dbReference type="NCBIfam" id="NF009435">
    <property type="entry name" value="PRK12794.1"/>
    <property type="match status" value="1"/>
</dbReference>
<keyword evidence="1" id="KW-0282">Flagellum</keyword>
<gene>
    <name evidence="1" type="primary">flaF</name>
    <name evidence="1" type="ORF">QNA08_09485</name>
</gene>
<keyword evidence="2" id="KW-1185">Reference proteome</keyword>
<protein>
    <submittedName>
        <fullName evidence="1">Flagellar biosynthesis regulator FlaF</fullName>
    </submittedName>
</protein>
<dbReference type="RefSeq" id="WP_283740460.1">
    <property type="nucleotide sequence ID" value="NZ_JASJEV010000005.1"/>
</dbReference>
<keyword evidence="1" id="KW-0969">Cilium</keyword>
<comment type="caution">
    <text evidence="1">The sequence shown here is derived from an EMBL/GenBank/DDBJ whole genome shotgun (WGS) entry which is preliminary data.</text>
</comment>
<evidence type="ECO:0000313" key="1">
    <source>
        <dbReference type="EMBL" id="MDJ1158465.1"/>
    </source>
</evidence>
<dbReference type="Pfam" id="PF07309">
    <property type="entry name" value="FlaF"/>
    <property type="match status" value="1"/>
</dbReference>
<dbReference type="Proteomes" id="UP001321492">
    <property type="component" value="Unassembled WGS sequence"/>
</dbReference>
<proteinExistence type="predicted"/>
<dbReference type="EMBL" id="JASJEV010000005">
    <property type="protein sequence ID" value="MDJ1158465.1"/>
    <property type="molecule type" value="Genomic_DNA"/>
</dbReference>
<evidence type="ECO:0000313" key="2">
    <source>
        <dbReference type="Proteomes" id="UP001321492"/>
    </source>
</evidence>
<reference evidence="1 2" key="1">
    <citation type="submission" date="2023-05" db="EMBL/GenBank/DDBJ databases">
        <title>Chelatococcus sp. nov., a moderately thermophilic bacterium isolated from hot spring microbial mat.</title>
        <authorList>
            <person name="Hu C.-J."/>
            <person name="Li W.-J."/>
        </authorList>
    </citation>
    <scope>NUCLEOTIDE SEQUENCE [LARGE SCALE GENOMIC DNA]</scope>
    <source>
        <strain evidence="1 2">SYSU G07232</strain>
    </source>
</reference>
<sequence>MQHAATAYARVAQTTQSPRELEANILMKAATRLQAVRDDWPAREGDLDGALTYNRKLWTILVTSVTREDNPLPKPLRQNIANLGLFIFNHTLSILSEPAPEKLAILVNINRELAAGLRTRPPVELKAAS</sequence>
<dbReference type="InterPro" id="IPR010845">
    <property type="entry name" value="FlaF"/>
</dbReference>
<organism evidence="1 2">
    <name type="scientific">Chelatococcus albus</name>
    <dbReference type="NCBI Taxonomy" id="3047466"/>
    <lineage>
        <taxon>Bacteria</taxon>
        <taxon>Pseudomonadati</taxon>
        <taxon>Pseudomonadota</taxon>
        <taxon>Alphaproteobacteria</taxon>
        <taxon>Hyphomicrobiales</taxon>
        <taxon>Chelatococcaceae</taxon>
        <taxon>Chelatococcus</taxon>
    </lineage>
</organism>